<evidence type="ECO:0000256" key="2">
    <source>
        <dbReference type="SAM" id="SignalP"/>
    </source>
</evidence>
<evidence type="ECO:0000313" key="4">
    <source>
        <dbReference type="Proteomes" id="UP000660110"/>
    </source>
</evidence>
<proteinExistence type="predicted"/>
<dbReference type="SUPFAM" id="SSF53474">
    <property type="entry name" value="alpha/beta-Hydrolases"/>
    <property type="match status" value="1"/>
</dbReference>
<gene>
    <name evidence="3" type="primary">aes</name>
    <name evidence="3" type="ORF">GCM10010954_30510</name>
</gene>
<dbReference type="GO" id="GO:0016042">
    <property type="term" value="P:lipid catabolic process"/>
    <property type="evidence" value="ECO:0007669"/>
    <property type="project" value="InterPro"/>
</dbReference>
<evidence type="ECO:0000256" key="1">
    <source>
        <dbReference type="SAM" id="MobiDB-lite"/>
    </source>
</evidence>
<dbReference type="Proteomes" id="UP000660110">
    <property type="component" value="Unassembled WGS sequence"/>
</dbReference>
<dbReference type="RefSeq" id="WP_281063590.1">
    <property type="nucleotide sequence ID" value="NZ_BMEL01000004.1"/>
</dbReference>
<reference evidence="3" key="2">
    <citation type="submission" date="2020-09" db="EMBL/GenBank/DDBJ databases">
        <authorList>
            <person name="Sun Q."/>
            <person name="Zhou Y."/>
        </authorList>
    </citation>
    <scope>NUCLEOTIDE SEQUENCE</scope>
    <source>
        <strain evidence="3">CGMCC 1.12153</strain>
    </source>
</reference>
<feature type="chain" id="PRO_5037196327" evidence="2">
    <location>
        <begin position="26"/>
        <end position="285"/>
    </location>
</feature>
<organism evidence="3 4">
    <name type="scientific">Halobacillus andaensis</name>
    <dbReference type="NCBI Taxonomy" id="1176239"/>
    <lineage>
        <taxon>Bacteria</taxon>
        <taxon>Bacillati</taxon>
        <taxon>Bacillota</taxon>
        <taxon>Bacilli</taxon>
        <taxon>Bacillales</taxon>
        <taxon>Bacillaceae</taxon>
        <taxon>Halobacillus</taxon>
    </lineage>
</organism>
<name>A0A917EXN4_HALAA</name>
<dbReference type="InterPro" id="IPR002918">
    <property type="entry name" value="Lipase_EstA/Esterase_EstB"/>
</dbReference>
<dbReference type="InterPro" id="IPR053228">
    <property type="entry name" value="Stereospecific_Lipase"/>
</dbReference>
<comment type="caution">
    <text evidence="3">The sequence shown here is derived from an EMBL/GenBank/DDBJ whole genome shotgun (WGS) entry which is preliminary data.</text>
</comment>
<dbReference type="PANTHER" id="PTHR37574:SF1">
    <property type="entry name" value="LIPASE B"/>
    <property type="match status" value="1"/>
</dbReference>
<dbReference type="PANTHER" id="PTHR37574">
    <property type="entry name" value="LIPASE B"/>
    <property type="match status" value="1"/>
</dbReference>
<protein>
    <submittedName>
        <fullName evidence="3">Lipase</fullName>
    </submittedName>
</protein>
<evidence type="ECO:0000313" key="3">
    <source>
        <dbReference type="EMBL" id="GGF29275.1"/>
    </source>
</evidence>
<accession>A0A917EXN4</accession>
<dbReference type="Pfam" id="PF01674">
    <property type="entry name" value="Lipase_2"/>
    <property type="match status" value="1"/>
</dbReference>
<feature type="signal peptide" evidence="2">
    <location>
        <begin position="1"/>
        <end position="25"/>
    </location>
</feature>
<feature type="region of interest" description="Disordered" evidence="1">
    <location>
        <begin position="29"/>
        <end position="52"/>
    </location>
</feature>
<dbReference type="EMBL" id="BMEL01000004">
    <property type="protein sequence ID" value="GGF29275.1"/>
    <property type="molecule type" value="Genomic_DNA"/>
</dbReference>
<reference evidence="3" key="1">
    <citation type="journal article" date="2014" name="Int. J. Syst. Evol. Microbiol.">
        <title>Complete genome sequence of Corynebacterium casei LMG S-19264T (=DSM 44701T), isolated from a smear-ripened cheese.</title>
        <authorList>
            <consortium name="US DOE Joint Genome Institute (JGI-PGF)"/>
            <person name="Walter F."/>
            <person name="Albersmeier A."/>
            <person name="Kalinowski J."/>
            <person name="Ruckert C."/>
        </authorList>
    </citation>
    <scope>NUCLEOTIDE SEQUENCE</scope>
    <source>
        <strain evidence="3">CGMCC 1.12153</strain>
    </source>
</reference>
<dbReference type="Gene3D" id="3.40.50.1820">
    <property type="entry name" value="alpha/beta hydrolase"/>
    <property type="match status" value="1"/>
</dbReference>
<sequence length="285" mass="31445">MKKHSFYMFSLFIVFFFIVPNPSHAESEEGFLLEQGTPPPGANDSSCEPSDDKPNPVILVPGTFERSAQNWMELSPALTSKGYCVYALNYGFTHAGASTGPIEESAQELEHFVENVLQLTGADKVDIIGHSQGGMMPRYYLKFLGGDKYVDNLIAFVPSNHGTKGFFGFERLNPELADITSCIACQQQLAGSEFLENLNSGEETRGNVSYTVLTTETDQVVIPYTSAFLEGPKKQISNITIQDHYPLNKIGHQGIVYDPLSYAFVYDALAYDGPADAERALMPFH</sequence>
<dbReference type="AlphaFoldDB" id="A0A917EXN4"/>
<dbReference type="GO" id="GO:0016787">
    <property type="term" value="F:hydrolase activity"/>
    <property type="evidence" value="ECO:0007669"/>
    <property type="project" value="InterPro"/>
</dbReference>
<keyword evidence="2" id="KW-0732">Signal</keyword>
<dbReference type="InterPro" id="IPR029058">
    <property type="entry name" value="AB_hydrolase_fold"/>
</dbReference>
<keyword evidence="4" id="KW-1185">Reference proteome</keyword>